<dbReference type="InterPro" id="IPR027477">
    <property type="entry name" value="Succ_DH/fumarate_Rdtase_cat_sf"/>
</dbReference>
<dbReference type="GO" id="GO:0008734">
    <property type="term" value="F:L-aspartate oxidase activity"/>
    <property type="evidence" value="ECO:0007669"/>
    <property type="project" value="UniProtKB-EC"/>
</dbReference>
<accession>A0AAU8Q1K4</accession>
<proteinExistence type="inferred from homology"/>
<dbReference type="GO" id="GO:0033765">
    <property type="term" value="F:steroid dehydrogenase activity, acting on the CH-CH group of donors"/>
    <property type="evidence" value="ECO:0007669"/>
    <property type="project" value="UniProtKB-ARBA"/>
</dbReference>
<dbReference type="InterPro" id="IPR015939">
    <property type="entry name" value="Fum_Rdtase/Succ_DH_flav-like_C"/>
</dbReference>
<evidence type="ECO:0000259" key="14">
    <source>
        <dbReference type="Pfam" id="PF02910"/>
    </source>
</evidence>
<evidence type="ECO:0000313" key="16">
    <source>
        <dbReference type="Proteomes" id="UP000009229"/>
    </source>
</evidence>
<evidence type="ECO:0000259" key="13">
    <source>
        <dbReference type="Pfam" id="PF00890"/>
    </source>
</evidence>
<dbReference type="EC" id="1.4.3.16" evidence="4"/>
<keyword evidence="16" id="KW-1185">Reference proteome</keyword>
<dbReference type="SUPFAM" id="SSF51905">
    <property type="entry name" value="FAD/NAD(P)-binding domain"/>
    <property type="match status" value="1"/>
</dbReference>
<keyword evidence="8" id="KW-0274">FAD</keyword>
<evidence type="ECO:0000256" key="1">
    <source>
        <dbReference type="ARBA" id="ARBA00001974"/>
    </source>
</evidence>
<name>A0AAU8Q1K4_DESK7</name>
<dbReference type="InterPro" id="IPR003953">
    <property type="entry name" value="FAD-dep_OxRdtase_2_FAD-bd"/>
</dbReference>
<dbReference type="Gene3D" id="3.50.50.60">
    <property type="entry name" value="FAD/NAD(P)-binding domain"/>
    <property type="match status" value="1"/>
</dbReference>
<feature type="domain" description="FAD-dependent oxidoreductase 2 FAD-binding" evidence="13">
    <location>
        <begin position="7"/>
        <end position="388"/>
    </location>
</feature>
<protein>
    <recommendedName>
        <fullName evidence="5">L-aspartate oxidase</fullName>
        <ecNumber evidence="4">1.4.3.16</ecNumber>
    </recommendedName>
    <alternativeName>
        <fullName evidence="10">Quinolinate synthase B</fullName>
    </alternativeName>
</protein>
<dbReference type="Gene3D" id="3.90.700.10">
    <property type="entry name" value="Succinate dehydrogenase/fumarate reductase flavoprotein, catalytic domain"/>
    <property type="match status" value="1"/>
</dbReference>
<comment type="catalytic activity">
    <reaction evidence="11">
        <text>L-aspartate + O2 = iminosuccinate + H2O2</text>
        <dbReference type="Rhea" id="RHEA:25876"/>
        <dbReference type="ChEBI" id="CHEBI:15379"/>
        <dbReference type="ChEBI" id="CHEBI:16240"/>
        <dbReference type="ChEBI" id="CHEBI:29991"/>
        <dbReference type="ChEBI" id="CHEBI:77875"/>
        <dbReference type="EC" id="1.4.3.16"/>
    </reaction>
    <physiologicalReaction direction="left-to-right" evidence="11">
        <dbReference type="Rhea" id="RHEA:25877"/>
    </physiologicalReaction>
</comment>
<dbReference type="KEGG" id="dku:Desku_3103"/>
<evidence type="ECO:0000256" key="5">
    <source>
        <dbReference type="ARBA" id="ARBA00021901"/>
    </source>
</evidence>
<dbReference type="SUPFAM" id="SSF46977">
    <property type="entry name" value="Succinate dehydrogenase/fumarate reductase flavoprotein C-terminal domain"/>
    <property type="match status" value="1"/>
</dbReference>
<dbReference type="InterPro" id="IPR036188">
    <property type="entry name" value="FAD/NAD-bd_sf"/>
</dbReference>
<dbReference type="SUPFAM" id="SSF56425">
    <property type="entry name" value="Succinate dehydrogenase/fumarate reductase flavoprotein, catalytic domain"/>
    <property type="match status" value="1"/>
</dbReference>
<comment type="pathway">
    <text evidence="2">Cofactor biosynthesis; NAD(+) biosynthesis; iminoaspartate from L-aspartate (oxidase route): step 1/1.</text>
</comment>
<evidence type="ECO:0000256" key="6">
    <source>
        <dbReference type="ARBA" id="ARBA00022630"/>
    </source>
</evidence>
<keyword evidence="9 15" id="KW-0560">Oxidoreductase</keyword>
<reference evidence="16" key="1">
    <citation type="submission" date="2011-05" db="EMBL/GenBank/DDBJ databases">
        <title>Complete sequence of Desulfotomaculum kuznetsovii DSM 6115.</title>
        <authorList>
            <person name="Lucas S."/>
            <person name="Han J."/>
            <person name="Lapidus A."/>
            <person name="Cheng J.-F."/>
            <person name="Goodwin L."/>
            <person name="Pitluck S."/>
            <person name="Peters L."/>
            <person name="Mikhailova N."/>
            <person name="Lu M."/>
            <person name="Saunders E."/>
            <person name="Han C."/>
            <person name="Tapia R."/>
            <person name="Land M."/>
            <person name="Hauser L."/>
            <person name="Kyrpides N."/>
            <person name="Ivanova N."/>
            <person name="Pagani I."/>
            <person name="Nazina T."/>
            <person name="Ivanova A."/>
            <person name="Parshina S."/>
            <person name="Kuever J."/>
            <person name="Muyzer G."/>
            <person name="Plugge C."/>
            <person name="Stams A."/>
            <person name="Woyke T."/>
        </authorList>
    </citation>
    <scope>NUCLEOTIDE SEQUENCE [LARGE SCALE GENOMIC DNA]</scope>
    <source>
        <strain evidence="16">DSM 6115 / VKM B-1805 / 17</strain>
    </source>
</reference>
<dbReference type="PIRSF" id="PIRSF000171">
    <property type="entry name" value="SDHA_APRA_LASPO"/>
    <property type="match status" value="1"/>
</dbReference>
<gene>
    <name evidence="15" type="ordered locus">Desku_3103</name>
</gene>
<dbReference type="GO" id="GO:0034628">
    <property type="term" value="P:'de novo' NAD+ biosynthetic process from L-aspartate"/>
    <property type="evidence" value="ECO:0007669"/>
    <property type="project" value="TreeGrafter"/>
</dbReference>
<evidence type="ECO:0000256" key="12">
    <source>
        <dbReference type="PIRSR" id="PIRSR000171-1"/>
    </source>
</evidence>
<dbReference type="PANTHER" id="PTHR42716:SF2">
    <property type="entry name" value="L-ASPARTATE OXIDASE, CHLOROPLASTIC"/>
    <property type="match status" value="1"/>
</dbReference>
<evidence type="ECO:0000256" key="2">
    <source>
        <dbReference type="ARBA" id="ARBA00004950"/>
    </source>
</evidence>
<sequence length="543" mass="58620">MEKLRCDVLVVGGGLAGLMAAIGARKYVEKVVLVSSAPVGRGGNTIVSGAGFSAYLGAEMPGDSEQQFFQDTFCGGAQIGDPALIQNLVEKAGPVLLQLEAAHGVKLKRREGRVVRRRPPGHTFARMVTTVYSDYPYKVRGLSITQPLLRALRTSRIICLDHYLAIELAVYDGQACGAYVLDSRGSGSLIGVNAKAVVLAAGGGGRLFSHSNNTNDITGDAYAMALRAGAELRDMEFVQFYPTMGVKPVKVTISNSLFGHGAVLRNCSGERFMDRYDPRGDMATRDAMARAIFWEVARGNGVDGGVYLDCTGIGEDVLLGVYGELTNFLRKHGCDPTRDWLIVYPSTHFFCGGVKIDVQGYTGVPGLFAAGEATGGVHGANRLAGNALSEALVSGCCAGEAAGKFAAGMGSSLPPLPAPPVLPFQEKGSVSPEELGDTLRQTLWQDASLVRDQQSLERARNTIMACERSLKTCRIANEHETKRYFQVRNMCLVARAVVEAALRRKESRGTHYRRDFPQESEAYRGSFFIRLSGQDLVLEFRKQ</sequence>
<evidence type="ECO:0000256" key="7">
    <source>
        <dbReference type="ARBA" id="ARBA00022642"/>
    </source>
</evidence>
<feature type="active site" description="Proton acceptor" evidence="12">
    <location>
        <position position="285"/>
    </location>
</feature>
<feature type="domain" description="Fumarate reductase/succinate dehydrogenase flavoprotein-like C-terminal" evidence="14">
    <location>
        <begin position="438"/>
        <end position="519"/>
    </location>
</feature>
<evidence type="ECO:0000256" key="10">
    <source>
        <dbReference type="ARBA" id="ARBA00030386"/>
    </source>
</evidence>
<evidence type="ECO:0000256" key="3">
    <source>
        <dbReference type="ARBA" id="ARBA00008562"/>
    </source>
</evidence>
<dbReference type="PRINTS" id="PR00368">
    <property type="entry name" value="FADPNR"/>
</dbReference>
<dbReference type="AlphaFoldDB" id="A0AAU8Q1K4"/>
<dbReference type="InterPro" id="IPR037099">
    <property type="entry name" value="Fum_R/Succ_DH_flav-like_C_sf"/>
</dbReference>
<dbReference type="Pfam" id="PF02910">
    <property type="entry name" value="Succ_DH_flav_C"/>
    <property type="match status" value="1"/>
</dbReference>
<comment type="similarity">
    <text evidence="3">Belongs to the FAD-dependent oxidoreductase 2 family. NadB subfamily.</text>
</comment>
<dbReference type="Pfam" id="PF00890">
    <property type="entry name" value="FAD_binding_2"/>
    <property type="match status" value="1"/>
</dbReference>
<keyword evidence="6" id="KW-0285">Flavoprotein</keyword>
<keyword evidence="7" id="KW-0662">Pyridine nucleotide biosynthesis</keyword>
<comment type="cofactor">
    <cofactor evidence="1">
        <name>FAD</name>
        <dbReference type="ChEBI" id="CHEBI:57692"/>
    </cofactor>
</comment>
<evidence type="ECO:0000313" key="15">
    <source>
        <dbReference type="EMBL" id="AEG16598.1"/>
    </source>
</evidence>
<dbReference type="PANTHER" id="PTHR42716">
    <property type="entry name" value="L-ASPARTATE OXIDASE"/>
    <property type="match status" value="1"/>
</dbReference>
<evidence type="ECO:0000256" key="8">
    <source>
        <dbReference type="ARBA" id="ARBA00022827"/>
    </source>
</evidence>
<evidence type="ECO:0000256" key="4">
    <source>
        <dbReference type="ARBA" id="ARBA00012173"/>
    </source>
</evidence>
<dbReference type="Gene3D" id="1.20.58.100">
    <property type="entry name" value="Fumarate reductase/succinate dehydrogenase flavoprotein-like, C-terminal domain"/>
    <property type="match status" value="1"/>
</dbReference>
<dbReference type="InterPro" id="IPR005288">
    <property type="entry name" value="NadB"/>
</dbReference>
<dbReference type="EMBL" id="CP002770">
    <property type="protein sequence ID" value="AEG16598.1"/>
    <property type="molecule type" value="Genomic_DNA"/>
</dbReference>
<organism evidence="15 16">
    <name type="scientific">Desulfofundulus kuznetsovii (strain DSM 6115 / VKM B-1805 / 17)</name>
    <name type="common">Desulfotomaculum kuznetsovii</name>
    <dbReference type="NCBI Taxonomy" id="760568"/>
    <lineage>
        <taxon>Bacteria</taxon>
        <taxon>Bacillati</taxon>
        <taxon>Bacillota</taxon>
        <taxon>Clostridia</taxon>
        <taxon>Eubacteriales</taxon>
        <taxon>Peptococcaceae</taxon>
        <taxon>Desulfofundulus</taxon>
    </lineage>
</organism>
<evidence type="ECO:0000256" key="11">
    <source>
        <dbReference type="ARBA" id="ARBA00048305"/>
    </source>
</evidence>
<evidence type="ECO:0000256" key="9">
    <source>
        <dbReference type="ARBA" id="ARBA00023002"/>
    </source>
</evidence>
<dbReference type="Proteomes" id="UP000009229">
    <property type="component" value="Chromosome"/>
</dbReference>